<evidence type="ECO:0000313" key="2">
    <source>
        <dbReference type="Proteomes" id="UP000652176"/>
    </source>
</evidence>
<organism evidence="1 2">
    <name type="scientific">Methylomonas albis</name>
    <dbReference type="NCBI Taxonomy" id="1854563"/>
    <lineage>
        <taxon>Bacteria</taxon>
        <taxon>Pseudomonadati</taxon>
        <taxon>Pseudomonadota</taxon>
        <taxon>Gammaproteobacteria</taxon>
        <taxon>Methylococcales</taxon>
        <taxon>Methylococcaceae</taxon>
        <taxon>Methylomonas</taxon>
    </lineage>
</organism>
<reference evidence="1 2" key="1">
    <citation type="submission" date="2020-09" db="EMBL/GenBank/DDBJ databases">
        <title>Methylomonas albis sp. nov. and Methylomonas fluvii sp. nov.: Two cold-adapted methanotrophs from the River Elbe and an amended description of Methylovulum psychrotolerans strain Eb1.</title>
        <authorList>
            <person name="Bussmann I.K."/>
            <person name="Klings K.-W."/>
            <person name="Warnstedt J."/>
            <person name="Hoppert M."/>
            <person name="Saborowski A."/>
            <person name="Horn F."/>
            <person name="Liebner S."/>
        </authorList>
    </citation>
    <scope>NUCLEOTIDE SEQUENCE [LARGE SCALE GENOMIC DNA]</scope>
    <source>
        <strain evidence="1 2">EbA</strain>
    </source>
</reference>
<accession>A0ABR9D5L1</accession>
<dbReference type="EMBL" id="JACXSS010000001">
    <property type="protein sequence ID" value="MBD9358380.1"/>
    <property type="molecule type" value="Genomic_DNA"/>
</dbReference>
<protein>
    <submittedName>
        <fullName evidence="1">Uncharacterized protein</fullName>
    </submittedName>
</protein>
<sequence length="71" mass="7726">MFNILAKCWPNSSKSGSGVSASQLGGDLQNLVGLTVEHRERLALKMLRTMQALPSVAQGMSFERIGSRLHI</sequence>
<gene>
    <name evidence="1" type="ORF">IE877_21300</name>
</gene>
<proteinExistence type="predicted"/>
<keyword evidence="2" id="KW-1185">Reference proteome</keyword>
<dbReference type="Proteomes" id="UP000652176">
    <property type="component" value="Unassembled WGS sequence"/>
</dbReference>
<dbReference type="RefSeq" id="WP_192376598.1">
    <property type="nucleotide sequence ID" value="NZ_CAJHIV010000001.1"/>
</dbReference>
<name>A0ABR9D5L1_9GAMM</name>
<comment type="caution">
    <text evidence="1">The sequence shown here is derived from an EMBL/GenBank/DDBJ whole genome shotgun (WGS) entry which is preliminary data.</text>
</comment>
<evidence type="ECO:0000313" key="1">
    <source>
        <dbReference type="EMBL" id="MBD9358380.1"/>
    </source>
</evidence>